<dbReference type="GO" id="GO:0030425">
    <property type="term" value="C:dendrite"/>
    <property type="evidence" value="ECO:0007669"/>
    <property type="project" value="TreeGrafter"/>
</dbReference>
<name>A0A4C1YLG9_EUMVA</name>
<dbReference type="Pfam" id="PF08395">
    <property type="entry name" value="7tm_7"/>
    <property type="match status" value="1"/>
</dbReference>
<dbReference type="AlphaFoldDB" id="A0A4C1YLG9"/>
<keyword evidence="3 8" id="KW-0812">Transmembrane</keyword>
<evidence type="ECO:0000256" key="3">
    <source>
        <dbReference type="ARBA" id="ARBA00022692"/>
    </source>
</evidence>
<dbReference type="InterPro" id="IPR013604">
    <property type="entry name" value="7TM_chemorcpt"/>
</dbReference>
<accession>A0A4C1YLG9</accession>
<dbReference type="GO" id="GO:0005886">
    <property type="term" value="C:plasma membrane"/>
    <property type="evidence" value="ECO:0007669"/>
    <property type="project" value="UniProtKB-SubCell"/>
</dbReference>
<evidence type="ECO:0000256" key="7">
    <source>
        <dbReference type="ARBA" id="ARBA00023224"/>
    </source>
</evidence>
<evidence type="ECO:0000256" key="1">
    <source>
        <dbReference type="ARBA" id="ARBA00004651"/>
    </source>
</evidence>
<dbReference type="EMBL" id="BGZK01001250">
    <property type="protein sequence ID" value="GBP75489.1"/>
    <property type="molecule type" value="Genomic_DNA"/>
</dbReference>
<evidence type="ECO:0000256" key="4">
    <source>
        <dbReference type="ARBA" id="ARBA00022989"/>
    </source>
</evidence>
<sequence length="192" mass="21707">MTGVKFAIQNTIPKKLDQDTVVEENHSAYLCRTLKRTEDAYDDLCSCCSILNEVFGFSLTVTKRSFGVERNPQQIGKLMVADANVVSGLLNSLLIWISFYALVVVAAACESVHRSARDLHRHLALFNSEIYRDDKSSEVRELSRDVLHAVRARHPRLTACGLFDLRMNLITGYLSLIATYSIVLLQFTNFFE</sequence>
<comment type="subcellular location">
    <subcellularLocation>
        <location evidence="1">Cell membrane</location>
        <topology evidence="1">Multi-pass membrane protein</topology>
    </subcellularLocation>
</comment>
<evidence type="ECO:0000256" key="2">
    <source>
        <dbReference type="ARBA" id="ARBA00022475"/>
    </source>
</evidence>
<dbReference type="GO" id="GO:0007635">
    <property type="term" value="P:chemosensory behavior"/>
    <property type="evidence" value="ECO:0007669"/>
    <property type="project" value="TreeGrafter"/>
</dbReference>
<evidence type="ECO:0000256" key="6">
    <source>
        <dbReference type="ARBA" id="ARBA00023170"/>
    </source>
</evidence>
<dbReference type="OrthoDB" id="7490805at2759"/>
<reference evidence="9 10" key="1">
    <citation type="journal article" date="2019" name="Commun. Biol.">
        <title>The bagworm genome reveals a unique fibroin gene that provides high tensile strength.</title>
        <authorList>
            <person name="Kono N."/>
            <person name="Nakamura H."/>
            <person name="Ohtoshi R."/>
            <person name="Tomita M."/>
            <person name="Numata K."/>
            <person name="Arakawa K."/>
        </authorList>
    </citation>
    <scope>NUCLEOTIDE SEQUENCE [LARGE SCALE GENOMIC DNA]</scope>
</reference>
<keyword evidence="6" id="KW-0675">Receptor</keyword>
<proteinExistence type="predicted"/>
<dbReference type="GO" id="GO:0008049">
    <property type="term" value="P:male courtship behavior"/>
    <property type="evidence" value="ECO:0007669"/>
    <property type="project" value="TreeGrafter"/>
</dbReference>
<gene>
    <name evidence="9" type="ORF">EVAR_57227_1</name>
</gene>
<evidence type="ECO:0000313" key="9">
    <source>
        <dbReference type="EMBL" id="GBP75489.1"/>
    </source>
</evidence>
<comment type="caution">
    <text evidence="9">The sequence shown here is derived from an EMBL/GenBank/DDBJ whole genome shotgun (WGS) entry which is preliminary data.</text>
</comment>
<keyword evidence="4 8" id="KW-1133">Transmembrane helix</keyword>
<dbReference type="PANTHER" id="PTHR21143:SF133">
    <property type="entry name" value="GUSTATORY AND PHEROMONE RECEPTOR 32A-RELATED"/>
    <property type="match status" value="1"/>
</dbReference>
<dbReference type="PANTHER" id="PTHR21143">
    <property type="entry name" value="INVERTEBRATE GUSTATORY RECEPTOR"/>
    <property type="match status" value="1"/>
</dbReference>
<evidence type="ECO:0000256" key="5">
    <source>
        <dbReference type="ARBA" id="ARBA00023136"/>
    </source>
</evidence>
<evidence type="ECO:0000256" key="8">
    <source>
        <dbReference type="SAM" id="Phobius"/>
    </source>
</evidence>
<dbReference type="GO" id="GO:0043025">
    <property type="term" value="C:neuronal cell body"/>
    <property type="evidence" value="ECO:0007669"/>
    <property type="project" value="TreeGrafter"/>
</dbReference>
<keyword evidence="2" id="KW-1003">Cell membrane</keyword>
<organism evidence="9 10">
    <name type="scientific">Eumeta variegata</name>
    <name type="common">Bagworm moth</name>
    <name type="synonym">Eumeta japonica</name>
    <dbReference type="NCBI Taxonomy" id="151549"/>
    <lineage>
        <taxon>Eukaryota</taxon>
        <taxon>Metazoa</taxon>
        <taxon>Ecdysozoa</taxon>
        <taxon>Arthropoda</taxon>
        <taxon>Hexapoda</taxon>
        <taxon>Insecta</taxon>
        <taxon>Pterygota</taxon>
        <taxon>Neoptera</taxon>
        <taxon>Endopterygota</taxon>
        <taxon>Lepidoptera</taxon>
        <taxon>Glossata</taxon>
        <taxon>Ditrysia</taxon>
        <taxon>Tineoidea</taxon>
        <taxon>Psychidae</taxon>
        <taxon>Oiketicinae</taxon>
        <taxon>Eumeta</taxon>
    </lineage>
</organism>
<keyword evidence="5 8" id="KW-0472">Membrane</keyword>
<dbReference type="GO" id="GO:0007165">
    <property type="term" value="P:signal transduction"/>
    <property type="evidence" value="ECO:0007669"/>
    <property type="project" value="UniProtKB-KW"/>
</dbReference>
<dbReference type="Proteomes" id="UP000299102">
    <property type="component" value="Unassembled WGS sequence"/>
</dbReference>
<evidence type="ECO:0000313" key="10">
    <source>
        <dbReference type="Proteomes" id="UP000299102"/>
    </source>
</evidence>
<keyword evidence="7" id="KW-0807">Transducer</keyword>
<dbReference type="GO" id="GO:0030424">
    <property type="term" value="C:axon"/>
    <property type="evidence" value="ECO:0007669"/>
    <property type="project" value="TreeGrafter"/>
</dbReference>
<feature type="transmembrane region" description="Helical" evidence="8">
    <location>
        <begin position="93"/>
        <end position="112"/>
    </location>
</feature>
<dbReference type="GO" id="GO:0050909">
    <property type="term" value="P:sensory perception of taste"/>
    <property type="evidence" value="ECO:0007669"/>
    <property type="project" value="InterPro"/>
</dbReference>
<evidence type="ECO:0008006" key="11">
    <source>
        <dbReference type="Google" id="ProtNLM"/>
    </source>
</evidence>
<protein>
    <recommendedName>
        <fullName evidence="11">Gustatory receptor</fullName>
    </recommendedName>
</protein>
<keyword evidence="10" id="KW-1185">Reference proteome</keyword>
<feature type="transmembrane region" description="Helical" evidence="8">
    <location>
        <begin position="173"/>
        <end position="191"/>
    </location>
</feature>